<dbReference type="RefSeq" id="WP_087939768.1">
    <property type="nucleotide sequence ID" value="NZ_FNAC01000026.1"/>
</dbReference>
<name>A0A1G6U5Z4_9BACT</name>
<protein>
    <submittedName>
        <fullName evidence="1">Uncharacterized protein</fullName>
    </submittedName>
</protein>
<accession>A0A1G6U5Z4</accession>
<evidence type="ECO:0000313" key="1">
    <source>
        <dbReference type="EMBL" id="SDD36800.1"/>
    </source>
</evidence>
<gene>
    <name evidence="1" type="ORF">SAMN04488104_102650</name>
</gene>
<dbReference type="EMBL" id="FNAC01000026">
    <property type="protein sequence ID" value="SDD36800.1"/>
    <property type="molecule type" value="Genomic_DNA"/>
</dbReference>
<reference evidence="2" key="1">
    <citation type="submission" date="2016-10" db="EMBL/GenBank/DDBJ databases">
        <authorList>
            <person name="Varghese N."/>
            <person name="Submissions S."/>
        </authorList>
    </citation>
    <scope>NUCLEOTIDE SEQUENCE [LARGE SCALE GENOMIC DNA]</scope>
    <source>
        <strain evidence="2">DSM 23095</strain>
    </source>
</reference>
<evidence type="ECO:0000313" key="2">
    <source>
        <dbReference type="Proteomes" id="UP000199060"/>
    </source>
</evidence>
<dbReference type="AlphaFoldDB" id="A0A1G6U5Z4"/>
<sequence>MIIQTNSGSFLVESCLQKNGRIAVKSDSELEILRFFGSQKIQASNDFNFPYQVSICKQVFSDALILMVKEIDYTKFQFDSDLSQ</sequence>
<organism evidence="1 2">
    <name type="scientific">Algoriphagus faecimaris</name>
    <dbReference type="NCBI Taxonomy" id="686796"/>
    <lineage>
        <taxon>Bacteria</taxon>
        <taxon>Pseudomonadati</taxon>
        <taxon>Bacteroidota</taxon>
        <taxon>Cytophagia</taxon>
        <taxon>Cytophagales</taxon>
        <taxon>Cyclobacteriaceae</taxon>
        <taxon>Algoriphagus</taxon>
    </lineage>
</organism>
<keyword evidence="2" id="KW-1185">Reference proteome</keyword>
<dbReference type="OrthoDB" id="839304at2"/>
<proteinExistence type="predicted"/>
<dbReference type="Proteomes" id="UP000199060">
    <property type="component" value="Unassembled WGS sequence"/>
</dbReference>